<feature type="transmembrane region" description="Helical" evidence="2">
    <location>
        <begin position="150"/>
        <end position="172"/>
    </location>
</feature>
<evidence type="ECO:0008006" key="5">
    <source>
        <dbReference type="Google" id="ProtNLM"/>
    </source>
</evidence>
<feature type="region of interest" description="Disordered" evidence="1">
    <location>
        <begin position="235"/>
        <end position="261"/>
    </location>
</feature>
<feature type="region of interest" description="Disordered" evidence="1">
    <location>
        <begin position="177"/>
        <end position="223"/>
    </location>
</feature>
<protein>
    <recommendedName>
        <fullName evidence="5">MARVEL domain-containing protein</fullName>
    </recommendedName>
</protein>
<proteinExistence type="predicted"/>
<sequence length="261" mass="27777">MGKRSGTCLCGLQVFLRLMELACSAIILALFAYFLATLFNHDMEIGIWVRAVAGISGIAIVYTILALLFLCCSPGQSFLSFLLSFLDIAFIAAFGYVAAVNRHGVGSCDGEVKTAFGEGDASNPRKVNEGGNGGFTLLPNLQQACLMEKASFGVAIVAAVFFAFSFMTNICLSRHRKKEQRFGPGPQNDYTSGYGRRPGFFGRRRNQPPPPMGQHDPNALPTHATPEEVRHSFATEQTRVGSSGTGTTMAGGGGGGYGNLG</sequence>
<evidence type="ECO:0000256" key="1">
    <source>
        <dbReference type="SAM" id="MobiDB-lite"/>
    </source>
</evidence>
<dbReference type="EMBL" id="MU864391">
    <property type="protein sequence ID" value="KAK4188231.1"/>
    <property type="molecule type" value="Genomic_DNA"/>
</dbReference>
<feature type="transmembrane region" description="Helical" evidence="2">
    <location>
        <begin position="78"/>
        <end position="99"/>
    </location>
</feature>
<keyword evidence="2" id="KW-1133">Transmembrane helix</keyword>
<dbReference type="Proteomes" id="UP001302126">
    <property type="component" value="Unassembled WGS sequence"/>
</dbReference>
<keyword evidence="2" id="KW-0472">Membrane</keyword>
<evidence type="ECO:0000313" key="4">
    <source>
        <dbReference type="Proteomes" id="UP001302126"/>
    </source>
</evidence>
<organism evidence="3 4">
    <name type="scientific">Podospora australis</name>
    <dbReference type="NCBI Taxonomy" id="1536484"/>
    <lineage>
        <taxon>Eukaryota</taxon>
        <taxon>Fungi</taxon>
        <taxon>Dikarya</taxon>
        <taxon>Ascomycota</taxon>
        <taxon>Pezizomycotina</taxon>
        <taxon>Sordariomycetes</taxon>
        <taxon>Sordariomycetidae</taxon>
        <taxon>Sordariales</taxon>
        <taxon>Podosporaceae</taxon>
        <taxon>Podospora</taxon>
    </lineage>
</organism>
<evidence type="ECO:0000256" key="2">
    <source>
        <dbReference type="SAM" id="Phobius"/>
    </source>
</evidence>
<feature type="transmembrane region" description="Helical" evidence="2">
    <location>
        <begin position="21"/>
        <end position="39"/>
    </location>
</feature>
<accession>A0AAN6WUH9</accession>
<feature type="compositionally biased region" description="Gly residues" evidence="1">
    <location>
        <begin position="249"/>
        <end position="261"/>
    </location>
</feature>
<feature type="non-terminal residue" evidence="3">
    <location>
        <position position="261"/>
    </location>
</feature>
<keyword evidence="4" id="KW-1185">Reference proteome</keyword>
<keyword evidence="2" id="KW-0812">Transmembrane</keyword>
<name>A0AAN6WUH9_9PEZI</name>
<dbReference type="AlphaFoldDB" id="A0AAN6WUH9"/>
<reference evidence="3" key="2">
    <citation type="submission" date="2023-05" db="EMBL/GenBank/DDBJ databases">
        <authorList>
            <consortium name="Lawrence Berkeley National Laboratory"/>
            <person name="Steindorff A."/>
            <person name="Hensen N."/>
            <person name="Bonometti L."/>
            <person name="Westerberg I."/>
            <person name="Brannstrom I.O."/>
            <person name="Guillou S."/>
            <person name="Cros-Aarteil S."/>
            <person name="Calhoun S."/>
            <person name="Haridas S."/>
            <person name="Kuo A."/>
            <person name="Mondo S."/>
            <person name="Pangilinan J."/>
            <person name="Riley R."/>
            <person name="Labutti K."/>
            <person name="Andreopoulos B."/>
            <person name="Lipzen A."/>
            <person name="Chen C."/>
            <person name="Yanf M."/>
            <person name="Daum C."/>
            <person name="Ng V."/>
            <person name="Clum A."/>
            <person name="Ohm R."/>
            <person name="Martin F."/>
            <person name="Silar P."/>
            <person name="Natvig D."/>
            <person name="Lalanne C."/>
            <person name="Gautier V."/>
            <person name="Ament-Velasquez S.L."/>
            <person name="Kruys A."/>
            <person name="Hutchinson M.I."/>
            <person name="Powell A.J."/>
            <person name="Barry K."/>
            <person name="Miller A.N."/>
            <person name="Grigoriev I.V."/>
            <person name="Debuchy R."/>
            <person name="Gladieux P."/>
            <person name="Thoren M.H."/>
            <person name="Johannesson H."/>
        </authorList>
    </citation>
    <scope>NUCLEOTIDE SEQUENCE</scope>
    <source>
        <strain evidence="3">PSN309</strain>
    </source>
</reference>
<evidence type="ECO:0000313" key="3">
    <source>
        <dbReference type="EMBL" id="KAK4188231.1"/>
    </source>
</evidence>
<feature type="transmembrane region" description="Helical" evidence="2">
    <location>
        <begin position="45"/>
        <end position="71"/>
    </location>
</feature>
<reference evidence="3" key="1">
    <citation type="journal article" date="2023" name="Mol. Phylogenet. Evol.">
        <title>Genome-scale phylogeny and comparative genomics of the fungal order Sordariales.</title>
        <authorList>
            <person name="Hensen N."/>
            <person name="Bonometti L."/>
            <person name="Westerberg I."/>
            <person name="Brannstrom I.O."/>
            <person name="Guillou S."/>
            <person name="Cros-Aarteil S."/>
            <person name="Calhoun S."/>
            <person name="Haridas S."/>
            <person name="Kuo A."/>
            <person name="Mondo S."/>
            <person name="Pangilinan J."/>
            <person name="Riley R."/>
            <person name="LaButti K."/>
            <person name="Andreopoulos B."/>
            <person name="Lipzen A."/>
            <person name="Chen C."/>
            <person name="Yan M."/>
            <person name="Daum C."/>
            <person name="Ng V."/>
            <person name="Clum A."/>
            <person name="Steindorff A."/>
            <person name="Ohm R.A."/>
            <person name="Martin F."/>
            <person name="Silar P."/>
            <person name="Natvig D.O."/>
            <person name="Lalanne C."/>
            <person name="Gautier V."/>
            <person name="Ament-Velasquez S.L."/>
            <person name="Kruys A."/>
            <person name="Hutchinson M.I."/>
            <person name="Powell A.J."/>
            <person name="Barry K."/>
            <person name="Miller A.N."/>
            <person name="Grigoriev I.V."/>
            <person name="Debuchy R."/>
            <person name="Gladieux P."/>
            <person name="Hiltunen Thoren M."/>
            <person name="Johannesson H."/>
        </authorList>
    </citation>
    <scope>NUCLEOTIDE SEQUENCE</scope>
    <source>
        <strain evidence="3">PSN309</strain>
    </source>
</reference>
<comment type="caution">
    <text evidence="3">The sequence shown here is derived from an EMBL/GenBank/DDBJ whole genome shotgun (WGS) entry which is preliminary data.</text>
</comment>
<gene>
    <name evidence="3" type="ORF">QBC35DRAFT_345380</name>
</gene>